<dbReference type="KEGG" id="rsb:RS694_10605"/>
<organism evidence="2 3">
    <name type="scientific">Rhodoferax saidenbachensis</name>
    <dbReference type="NCBI Taxonomy" id="1484693"/>
    <lineage>
        <taxon>Bacteria</taxon>
        <taxon>Pseudomonadati</taxon>
        <taxon>Pseudomonadota</taxon>
        <taxon>Betaproteobacteria</taxon>
        <taxon>Burkholderiales</taxon>
        <taxon>Comamonadaceae</taxon>
        <taxon>Rhodoferax</taxon>
    </lineage>
</organism>
<dbReference type="Gene3D" id="1.10.3210.10">
    <property type="entry name" value="Hypothetical protein af1432"/>
    <property type="match status" value="1"/>
</dbReference>
<dbReference type="AlphaFoldDB" id="A0A1P8KFI2"/>
<accession>A0A1P8KFI2</accession>
<keyword evidence="3" id="KW-1185">Reference proteome</keyword>
<dbReference type="SUPFAM" id="SSF109604">
    <property type="entry name" value="HD-domain/PDEase-like"/>
    <property type="match status" value="1"/>
</dbReference>
<dbReference type="Proteomes" id="UP000186110">
    <property type="component" value="Chromosome"/>
</dbReference>
<dbReference type="eggNOG" id="COG1639">
    <property type="taxonomic scope" value="Bacteria"/>
</dbReference>
<name>A0A1P8KFI2_9BURK</name>
<keyword evidence="2" id="KW-0418">Kinase</keyword>
<evidence type="ECO:0000313" key="2">
    <source>
        <dbReference type="EMBL" id="APW44807.1"/>
    </source>
</evidence>
<dbReference type="GO" id="GO:0016301">
    <property type="term" value="F:kinase activity"/>
    <property type="evidence" value="ECO:0007669"/>
    <property type="project" value="UniProtKB-KW"/>
</dbReference>
<dbReference type="Pfam" id="PF08668">
    <property type="entry name" value="HDOD"/>
    <property type="match status" value="1"/>
</dbReference>
<dbReference type="PROSITE" id="PS51833">
    <property type="entry name" value="HDOD"/>
    <property type="match status" value="1"/>
</dbReference>
<dbReference type="STRING" id="1484693.RS694_10605"/>
<feature type="domain" description="HDOD" evidence="1">
    <location>
        <begin position="13"/>
        <end position="205"/>
    </location>
</feature>
<dbReference type="InterPro" id="IPR052340">
    <property type="entry name" value="RNase_Y/CdgJ"/>
</dbReference>
<keyword evidence="2" id="KW-0808">Transferase</keyword>
<dbReference type="PANTHER" id="PTHR33525:SF6">
    <property type="entry name" value="HDOD DOMAIN-CONTAINING PROTEIN"/>
    <property type="match status" value="1"/>
</dbReference>
<protein>
    <submittedName>
        <fullName evidence="2">Histidine kinase</fullName>
    </submittedName>
</protein>
<proteinExistence type="predicted"/>
<dbReference type="RefSeq" id="WP_029709019.1">
    <property type="nucleotide sequence ID" value="NZ_CP019239.1"/>
</dbReference>
<evidence type="ECO:0000313" key="3">
    <source>
        <dbReference type="Proteomes" id="UP000186110"/>
    </source>
</evidence>
<dbReference type="InterPro" id="IPR013976">
    <property type="entry name" value="HDOD"/>
</dbReference>
<gene>
    <name evidence="2" type="ORF">RS694_10605</name>
</gene>
<dbReference type="EMBL" id="CP019239">
    <property type="protein sequence ID" value="APW44807.1"/>
    <property type="molecule type" value="Genomic_DNA"/>
</dbReference>
<sequence length="268" mass="29614">MELSALLEKQFTLPSIPKMVALLLNEMARPEVDLKAVNQCISTDPALTTRLLQLANSDFFRLSGKINSVSEALALLNLQQVRTMAQAAAVGASLKAVPGINLQQFWDYSLNVARVSRSLAGVVRQNQQAAFTCGLIHAIGELAMHLAMPDKMAVMDFELPPLDLRRAKLERRDLGYCYASVGAGYARMWQFPQTMVDALEHQYAPFENNVYEPLAGVIHLATWRARCKEANLSERGMAVTFPDPVGVALGLDIDMVLQQDPFDWAAHT</sequence>
<dbReference type="PANTHER" id="PTHR33525">
    <property type="match status" value="1"/>
</dbReference>
<reference evidence="2 3" key="1">
    <citation type="submission" date="2017-01" db="EMBL/GenBank/DDBJ databases">
        <authorList>
            <person name="Mah S.A."/>
            <person name="Swanson W.J."/>
            <person name="Moy G.W."/>
            <person name="Vacquier V.D."/>
        </authorList>
    </citation>
    <scope>NUCLEOTIDE SEQUENCE [LARGE SCALE GENOMIC DNA]</scope>
    <source>
        <strain evidence="2 3">DSM 22694</strain>
    </source>
</reference>
<evidence type="ECO:0000259" key="1">
    <source>
        <dbReference type="PROSITE" id="PS51833"/>
    </source>
</evidence>